<dbReference type="GO" id="GO:0005509">
    <property type="term" value="F:calcium ion binding"/>
    <property type="evidence" value="ECO:0007669"/>
    <property type="project" value="InterPro"/>
</dbReference>
<dbReference type="SUPFAM" id="SSF47473">
    <property type="entry name" value="EF-hand"/>
    <property type="match status" value="1"/>
</dbReference>
<feature type="domain" description="EF-hand" evidence="3">
    <location>
        <begin position="88"/>
        <end position="123"/>
    </location>
</feature>
<evidence type="ECO:0000313" key="5">
    <source>
        <dbReference type="WBParaSite" id="PgR063X_g022_t02"/>
    </source>
</evidence>
<dbReference type="PROSITE" id="PS00018">
    <property type="entry name" value="EF_HAND_1"/>
    <property type="match status" value="1"/>
</dbReference>
<evidence type="ECO:0000259" key="3">
    <source>
        <dbReference type="PROSITE" id="PS50222"/>
    </source>
</evidence>
<dbReference type="AlphaFoldDB" id="A0A915BVC8"/>
<dbReference type="InterPro" id="IPR018247">
    <property type="entry name" value="EF_Hand_1_Ca_BS"/>
</dbReference>
<reference evidence="5" key="1">
    <citation type="submission" date="2022-11" db="UniProtKB">
        <authorList>
            <consortium name="WormBaseParasite"/>
        </authorList>
    </citation>
    <scope>IDENTIFICATION</scope>
</reference>
<dbReference type="PROSITE" id="PS50222">
    <property type="entry name" value="EF_HAND_2"/>
    <property type="match status" value="2"/>
</dbReference>
<dbReference type="Proteomes" id="UP000887569">
    <property type="component" value="Unplaced"/>
</dbReference>
<dbReference type="InterPro" id="IPR011992">
    <property type="entry name" value="EF-hand-dom_pair"/>
</dbReference>
<evidence type="ECO:0000313" key="4">
    <source>
        <dbReference type="Proteomes" id="UP000887569"/>
    </source>
</evidence>
<dbReference type="WBParaSite" id="PgR063X_g022_t02">
    <property type="protein sequence ID" value="PgR063X_g022_t02"/>
    <property type="gene ID" value="PgR063X_g022"/>
</dbReference>
<organism evidence="4 5">
    <name type="scientific">Parascaris univalens</name>
    <name type="common">Nematode worm</name>
    <dbReference type="NCBI Taxonomy" id="6257"/>
    <lineage>
        <taxon>Eukaryota</taxon>
        <taxon>Metazoa</taxon>
        <taxon>Ecdysozoa</taxon>
        <taxon>Nematoda</taxon>
        <taxon>Chromadorea</taxon>
        <taxon>Rhabditida</taxon>
        <taxon>Spirurina</taxon>
        <taxon>Ascaridomorpha</taxon>
        <taxon>Ascaridoidea</taxon>
        <taxon>Ascarididae</taxon>
        <taxon>Parascaris</taxon>
    </lineage>
</organism>
<evidence type="ECO:0000256" key="1">
    <source>
        <dbReference type="ARBA" id="ARBA00022837"/>
    </source>
</evidence>
<feature type="domain" description="EF-hand" evidence="3">
    <location>
        <begin position="163"/>
        <end position="198"/>
    </location>
</feature>
<feature type="region of interest" description="Disordered" evidence="2">
    <location>
        <begin position="209"/>
        <end position="231"/>
    </location>
</feature>
<keyword evidence="4" id="KW-1185">Reference proteome</keyword>
<sequence>KSHWSVVFKSKPRFSHTVRFTSYIMSTRICVLFFVLSTLFNSVECRAIGIRLPDADFPEETPAQKFARSDANHDEVLTFDEFLHTELAYERIKKDEFDYYDINRDGVISIEEYERHLTEQKERSDELRAEYFGKIYETFDEDFDMRMNEQEVRKMLAERFLLKPRANFAKIFSSFDVNKDGGLEIEEFIKFDEEMPFEELDPLERIDEQPAAILENERLPKTKKPKNYSRF</sequence>
<proteinExistence type="predicted"/>
<dbReference type="Gene3D" id="1.10.238.10">
    <property type="entry name" value="EF-hand"/>
    <property type="match status" value="2"/>
</dbReference>
<evidence type="ECO:0000256" key="2">
    <source>
        <dbReference type="SAM" id="MobiDB-lite"/>
    </source>
</evidence>
<name>A0A915BVC8_PARUN</name>
<protein>
    <submittedName>
        <fullName evidence="5">EF-hand domain-containing protein</fullName>
    </submittedName>
</protein>
<feature type="compositionally biased region" description="Basic residues" evidence="2">
    <location>
        <begin position="221"/>
        <end position="231"/>
    </location>
</feature>
<accession>A0A915BVC8</accession>
<dbReference type="InterPro" id="IPR002048">
    <property type="entry name" value="EF_hand_dom"/>
</dbReference>
<keyword evidence="1" id="KW-0106">Calcium</keyword>
<dbReference type="Pfam" id="PF13202">
    <property type="entry name" value="EF-hand_5"/>
    <property type="match status" value="2"/>
</dbReference>